<feature type="compositionally biased region" description="Polar residues" evidence="1">
    <location>
        <begin position="1"/>
        <end position="10"/>
    </location>
</feature>
<gene>
    <name evidence="2" type="ORF">DARMORV10_C01P43640.1</name>
</gene>
<name>A0A816RS82_BRANA</name>
<feature type="compositionally biased region" description="Basic and acidic residues" evidence="1">
    <location>
        <begin position="23"/>
        <end position="53"/>
    </location>
</feature>
<dbReference type="AlphaFoldDB" id="A0A816RS82"/>
<dbReference type="Proteomes" id="UP001295469">
    <property type="component" value="Chromosome C01"/>
</dbReference>
<sequence>METLYASSQALWRRRPGRWRASSVEKKTTKTASDYEVKKKNQDGCEEHRRDNDEGGGGAVEDWKMKKTTEVEMEKPDGMMEKQVR</sequence>
<evidence type="ECO:0000313" key="2">
    <source>
        <dbReference type="EMBL" id="CAF2077397.1"/>
    </source>
</evidence>
<accession>A0A816RS82</accession>
<proteinExistence type="predicted"/>
<dbReference type="EMBL" id="HG994365">
    <property type="protein sequence ID" value="CAF2077397.1"/>
    <property type="molecule type" value="Genomic_DNA"/>
</dbReference>
<feature type="region of interest" description="Disordered" evidence="1">
    <location>
        <begin position="1"/>
        <end position="85"/>
    </location>
</feature>
<feature type="compositionally biased region" description="Basic and acidic residues" evidence="1">
    <location>
        <begin position="61"/>
        <end position="85"/>
    </location>
</feature>
<evidence type="ECO:0000256" key="1">
    <source>
        <dbReference type="SAM" id="MobiDB-lite"/>
    </source>
</evidence>
<organism evidence="2">
    <name type="scientific">Brassica napus</name>
    <name type="common">Rape</name>
    <dbReference type="NCBI Taxonomy" id="3708"/>
    <lineage>
        <taxon>Eukaryota</taxon>
        <taxon>Viridiplantae</taxon>
        <taxon>Streptophyta</taxon>
        <taxon>Embryophyta</taxon>
        <taxon>Tracheophyta</taxon>
        <taxon>Spermatophyta</taxon>
        <taxon>Magnoliopsida</taxon>
        <taxon>eudicotyledons</taxon>
        <taxon>Gunneridae</taxon>
        <taxon>Pentapetalae</taxon>
        <taxon>rosids</taxon>
        <taxon>malvids</taxon>
        <taxon>Brassicales</taxon>
        <taxon>Brassicaceae</taxon>
        <taxon>Brassiceae</taxon>
        <taxon>Brassica</taxon>
    </lineage>
</organism>
<protein>
    <submittedName>
        <fullName evidence="2">(rape) hypothetical protein</fullName>
    </submittedName>
</protein>
<reference evidence="2" key="1">
    <citation type="submission" date="2021-01" db="EMBL/GenBank/DDBJ databases">
        <authorList>
            <consortium name="Genoscope - CEA"/>
            <person name="William W."/>
        </authorList>
    </citation>
    <scope>NUCLEOTIDE SEQUENCE</scope>
</reference>